<gene>
    <name evidence="2" type="ORF">SLA_6836</name>
</gene>
<evidence type="ECO:0008006" key="4">
    <source>
        <dbReference type="Google" id="ProtNLM"/>
    </source>
</evidence>
<feature type="chain" id="PRO_5007902271" description="Peptidase inhibitor family I36" evidence="1">
    <location>
        <begin position="31"/>
        <end position="150"/>
    </location>
</feature>
<reference evidence="2 3" key="1">
    <citation type="journal article" date="2016" name="Genome Announc.">
        <title>Complete Genome Sequence of Thiostrepton-Producing Streptomyces laurentii ATCC 31255.</title>
        <authorList>
            <person name="Doi K."/>
            <person name="Fujino Y."/>
            <person name="Nagayoshi Y."/>
            <person name="Ohshima T."/>
            <person name="Ogata S."/>
        </authorList>
    </citation>
    <scope>NUCLEOTIDE SEQUENCE [LARGE SCALE GENOMIC DNA]</scope>
    <source>
        <strain evidence="2 3">ATCC 31255</strain>
    </source>
</reference>
<dbReference type="AlphaFoldDB" id="A0A169PGA0"/>
<evidence type="ECO:0000256" key="1">
    <source>
        <dbReference type="SAM" id="SignalP"/>
    </source>
</evidence>
<evidence type="ECO:0000313" key="3">
    <source>
        <dbReference type="Proteomes" id="UP000217676"/>
    </source>
</evidence>
<accession>A0A169PGA0</accession>
<dbReference type="KEGG" id="slau:SLA_6836"/>
<proteinExistence type="predicted"/>
<dbReference type="Proteomes" id="UP000217676">
    <property type="component" value="Chromosome"/>
</dbReference>
<sequence>MQMRRTAGLMATSATLALFATLGSTTGASAAIYPSADGCVPGDVCLYLNATSSPSFSRSVNWSGTYWSEKIVNNGTAQAGYDHIRFTAEKYSPLAGGVVKYKGCLHYATSDGSGGQYKVDLPSTNSYGFSVKSLTWGPECGSGEKPLQYA</sequence>
<keyword evidence="1" id="KW-0732">Signal</keyword>
<keyword evidence="3" id="KW-1185">Reference proteome</keyword>
<protein>
    <recommendedName>
        <fullName evidence="4">Peptidase inhibitor family I36</fullName>
    </recommendedName>
</protein>
<organism evidence="2 3">
    <name type="scientific">Streptomyces laurentii</name>
    <dbReference type="NCBI Taxonomy" id="39478"/>
    <lineage>
        <taxon>Bacteria</taxon>
        <taxon>Bacillati</taxon>
        <taxon>Actinomycetota</taxon>
        <taxon>Actinomycetes</taxon>
        <taxon>Kitasatosporales</taxon>
        <taxon>Streptomycetaceae</taxon>
        <taxon>Streptomyces</taxon>
    </lineage>
</organism>
<dbReference type="EMBL" id="AP017424">
    <property type="protein sequence ID" value="BAU87702.1"/>
    <property type="molecule type" value="Genomic_DNA"/>
</dbReference>
<dbReference type="RefSeq" id="WP_359872931.1">
    <property type="nucleotide sequence ID" value="NZ_JBEYHT010000004.1"/>
</dbReference>
<evidence type="ECO:0000313" key="2">
    <source>
        <dbReference type="EMBL" id="BAU87702.1"/>
    </source>
</evidence>
<name>A0A169PGA0_STRLU</name>
<feature type="signal peptide" evidence="1">
    <location>
        <begin position="1"/>
        <end position="30"/>
    </location>
</feature>